<comment type="caution">
    <text evidence="10">The sequence shown here is derived from an EMBL/GenBank/DDBJ whole genome shotgun (WGS) entry which is preliminary data.</text>
</comment>
<dbReference type="Gene3D" id="1.25.40.1030">
    <property type="match status" value="1"/>
</dbReference>
<feature type="domain" description="Sec16 central conserved" evidence="9">
    <location>
        <begin position="986"/>
        <end position="1091"/>
    </location>
</feature>
<evidence type="ECO:0000256" key="7">
    <source>
        <dbReference type="SAM" id="MobiDB-lite"/>
    </source>
</evidence>
<dbReference type="InterPro" id="IPR024340">
    <property type="entry name" value="Sec16_CCD"/>
</dbReference>
<organism evidence="10 11">
    <name type="scientific">Diploscapter pachys</name>
    <dbReference type="NCBI Taxonomy" id="2018661"/>
    <lineage>
        <taxon>Eukaryota</taxon>
        <taxon>Metazoa</taxon>
        <taxon>Ecdysozoa</taxon>
        <taxon>Nematoda</taxon>
        <taxon>Chromadorea</taxon>
        <taxon>Rhabditida</taxon>
        <taxon>Rhabditina</taxon>
        <taxon>Rhabditomorpha</taxon>
        <taxon>Rhabditoidea</taxon>
        <taxon>Rhabditidae</taxon>
        <taxon>Diploscapter</taxon>
    </lineage>
</organism>
<feature type="compositionally biased region" description="Polar residues" evidence="7">
    <location>
        <begin position="1495"/>
        <end position="1504"/>
    </location>
</feature>
<sequence length="1816" mass="201582">MFLEPPHHQQSYSDWSAPANGQWEQQQQQQTQHAANIQQTTSSNLQHQTAHSVQQQQQIQHQPDSTPHVEHKPILNPKKPATKKNSKELQPSSISSAAVSLSTSEQQNIPQQNWPTQYPQYYDPNQAYYNAVPMQNYHQIQQYYSAANQEQAIPQQIAYSNEPVQLPEHPGAQQQPRSETPSDDSWVKPEIEQDNQPKIADSSHEQRRNSKSKAEVKTEPSSSSFYEMPANSQNETETGGWEEEFKAPEQPPAIAQVAPIQVKHEKEPKRESAELTPVVARIEPVTQHQSQHVPQPAPHSDQNVQIQRVEPTPHSAQDTVDFGDILNAAPAQPLPVQAENVHPTAPPLPQPSSQIPAQVVQIEHSEQFEQPVFEEEQANAQENVDQPPATPKANTPVASPISPEQPQATSTPVTSNTSNTAVSSSSQMNAPENVSPIVTGPQQVQQHQKPRQRAGSHEKTSRKASTESSRSTASQREHAQKREKQGSSKNSEHRQQKGNESDSTTTDSLIVRNGSERRSVHDRYKNIMQERAHILSRISGYRNDNPQAQFRSVKTPVTNPLMQNISNEAVLYELAIFQFLLDTNNRNSVLGGKSSVPTNMSMDGSMMMDRMSVPVAYSTGIDPTLEHSVDLPKDQSGYGEDFVDAARRSRLNRNRPASRARSELGTSEGVYRMHGQMAPGPHAPFNPYMQQAFAHQFPGYYPQAHMMGRYSSIGDPYLDYRQPGAVDMRRPQSTYDPRAHERFLRAGGQMSTFDAFAPRDDEEELSDESGSMSDEDESESEERGESEEELRKYNIMQQQQQAQMRYNPRGPMSAYPLPVQGSLPPPGSALFVEPAVLYYLGSIHLDTNRANSILYHSPPPAEYHRLKPIEKAAYLFYAAVYKKLYSNVNDFHKKFNREFYKFICDGDTEDVALWKICKSMKDEHDSKRLTQSQKAYQASQSQLFSDERDSIDGMSDRASLYDKDEDRASDVASIDQRAPLKFRTPHAFVTFGAGGRLVTVHPDVSISTIQISDVKSKLKDAHTERLIDAIQVFKGPLLPGITPTHSVRLYIQRQMERIRHSEVATENPFDNDVIDTLLVWQLLEMVVQQQGRVTGPDLARLLVAAGESQAQQRNLPQAHHFHKEVPAPHHHQQKDASPAASTTQSELRLPVVDPRAFDRYTQFLLGGHVDEAVESAMRDGLYADAMIVARRLFAGDPRKIAQIEERFLQLRPAANPVTTLLAVASDQPAPVLSNPPVDDTGSWRTHAAIVLANLATPTAMNTVYHLGRVLAKREYHAAADFCFLAVALLAGIDPFRPVQNEEEDADVRKHIQLIHATLPDDEIDSTACRFGYCLDVARSLWSYYQQLSAAELYSLCDLADQIRFSAAAEPQDTAWIEMLRGMAATVQPQQQQQTVNEGGNLGNEQEHGGQEQNVNVENAQANQENRHINRSHSLSAEAEDWHAKHQEPLLMGQGQNQTEERRESVASSGTQNDRHQEQHHENQQQQQQRRPSESIAINRQSAVSPSDDDYKSLPNSPPDIQPQIYHHHNQQEQDNAQLMYYQQNYGDSTGNSTSETTESASEQTSGSSTVESSPERKLVPSNPLPSMPPQPYVPPSLAPATSKARTYPSATSAPLNTMQLPPQKPNLNPPKPGTEQPGALKNSSSGSEGFFSKIKKSIVNTIPGPNPMRLPEDTKKTIVWDPVKKRYVGEGVEEDAVTGPPPTALPSGNALNAAAAAQTNGPTPNSSVGGGLSAARISGGSRYFNPLQKQSASSGSSSVPTPASIEPPTMVPPTFGFFMPAPADNEGGDVDPFSAPMQEPQQMGGQHHQPQQENAQ</sequence>
<dbReference type="EMBL" id="LIAE01010764">
    <property type="protein sequence ID" value="PAV55558.1"/>
    <property type="molecule type" value="Genomic_DNA"/>
</dbReference>
<dbReference type="EMBL" id="LIAE01010764">
    <property type="protein sequence ID" value="PAV55560.1"/>
    <property type="molecule type" value="Genomic_DNA"/>
</dbReference>
<feature type="domain" description="Sec16 Sec23-binding" evidence="8">
    <location>
        <begin position="1162"/>
        <end position="1286"/>
    </location>
</feature>
<feature type="region of interest" description="Disordered" evidence="7">
    <location>
        <begin position="1448"/>
        <end position="1523"/>
    </location>
</feature>
<dbReference type="GO" id="GO:0070973">
    <property type="term" value="P:protein localization to endoplasmic reticulum exit site"/>
    <property type="evidence" value="ECO:0007669"/>
    <property type="project" value="TreeGrafter"/>
</dbReference>
<proteinExistence type="inferred from homology"/>
<feature type="compositionally biased region" description="Basic and acidic residues" evidence="7">
    <location>
        <begin position="514"/>
        <end position="525"/>
    </location>
</feature>
<evidence type="ECO:0000313" key="11">
    <source>
        <dbReference type="Proteomes" id="UP000218231"/>
    </source>
</evidence>
<evidence type="ECO:0000256" key="6">
    <source>
        <dbReference type="RuleBase" id="RU364101"/>
    </source>
</evidence>
<evidence type="ECO:0000256" key="4">
    <source>
        <dbReference type="ARBA" id="ARBA00022824"/>
    </source>
</evidence>
<feature type="region of interest" description="Disordered" evidence="7">
    <location>
        <begin position="165"/>
        <end position="254"/>
    </location>
</feature>
<dbReference type="EMBL" id="LIAE01010764">
    <property type="protein sequence ID" value="PAV55557.1"/>
    <property type="molecule type" value="Genomic_DNA"/>
</dbReference>
<feature type="compositionally biased region" description="Basic and acidic residues" evidence="7">
    <location>
        <begin position="455"/>
        <end position="465"/>
    </location>
</feature>
<dbReference type="InterPro" id="IPR024298">
    <property type="entry name" value="Sec16_Sec23-bd"/>
</dbReference>
<keyword evidence="4 6" id="KW-0256">Endoplasmic reticulum</keyword>
<dbReference type="Proteomes" id="UP000218231">
    <property type="component" value="Unassembled WGS sequence"/>
</dbReference>
<dbReference type="GO" id="GO:0070971">
    <property type="term" value="C:endoplasmic reticulum exit site"/>
    <property type="evidence" value="ECO:0007669"/>
    <property type="project" value="TreeGrafter"/>
</dbReference>
<dbReference type="Pfam" id="PF12931">
    <property type="entry name" value="TPR_Sec16"/>
    <property type="match status" value="1"/>
</dbReference>
<feature type="compositionally biased region" description="Polar residues" evidence="7">
    <location>
        <begin position="105"/>
        <end position="118"/>
    </location>
</feature>
<feature type="compositionally biased region" description="Low complexity" evidence="7">
    <location>
        <begin position="22"/>
        <end position="62"/>
    </location>
</feature>
<feature type="compositionally biased region" description="Acidic residues" evidence="7">
    <location>
        <begin position="760"/>
        <end position="788"/>
    </location>
</feature>
<dbReference type="CDD" id="cd09233">
    <property type="entry name" value="ACE1-Sec16-like"/>
    <property type="match status" value="1"/>
</dbReference>
<dbReference type="GO" id="GO:0016192">
    <property type="term" value="P:vesicle-mediated transport"/>
    <property type="evidence" value="ECO:0007669"/>
    <property type="project" value="UniProtKB-KW"/>
</dbReference>
<dbReference type="GO" id="GO:0012507">
    <property type="term" value="C:ER to Golgi transport vesicle membrane"/>
    <property type="evidence" value="ECO:0007669"/>
    <property type="project" value="TreeGrafter"/>
</dbReference>
<keyword evidence="3 6" id="KW-0813">Transport</keyword>
<keyword evidence="6" id="KW-0472">Membrane</keyword>
<feature type="region of interest" description="Disordered" evidence="7">
    <location>
        <begin position="1"/>
        <end position="118"/>
    </location>
</feature>
<feature type="region of interest" description="Disordered" evidence="7">
    <location>
        <begin position="327"/>
        <end position="525"/>
    </location>
</feature>
<feature type="compositionally biased region" description="Pro residues" evidence="7">
    <location>
        <begin position="1582"/>
        <end position="1597"/>
    </location>
</feature>
<comment type="subcellular location">
    <subcellularLocation>
        <location evidence="1">Endoplasmic reticulum</location>
    </subcellularLocation>
    <subcellularLocation>
        <location evidence="6">Golgi apparatus membrane</location>
    </subcellularLocation>
</comment>
<feature type="compositionally biased region" description="Low complexity" evidence="7">
    <location>
        <begin position="408"/>
        <end position="426"/>
    </location>
</feature>
<dbReference type="GO" id="GO:0000139">
    <property type="term" value="C:Golgi membrane"/>
    <property type="evidence" value="ECO:0007669"/>
    <property type="project" value="UniProtKB-SubCell"/>
</dbReference>
<evidence type="ECO:0000259" key="8">
    <source>
        <dbReference type="Pfam" id="PF12931"/>
    </source>
</evidence>
<feature type="compositionally biased region" description="Low complexity" evidence="7">
    <location>
        <begin position="92"/>
        <end position="104"/>
    </location>
</feature>
<feature type="region of interest" description="Disordered" evidence="7">
    <location>
        <begin position="1125"/>
        <end position="1147"/>
    </location>
</feature>
<protein>
    <recommendedName>
        <fullName evidence="6">Protein transport protein sec16</fullName>
    </recommendedName>
</protein>
<keyword evidence="11" id="KW-1185">Reference proteome</keyword>
<feature type="compositionally biased region" description="Low complexity" evidence="7">
    <location>
        <begin position="1797"/>
        <end position="1816"/>
    </location>
</feature>
<name>A0A2A2J1P7_9BILA</name>
<dbReference type="GO" id="GO:0007030">
    <property type="term" value="P:Golgi organization"/>
    <property type="evidence" value="ECO:0007669"/>
    <property type="project" value="TreeGrafter"/>
</dbReference>
<feature type="compositionally biased region" description="Basic and acidic residues" evidence="7">
    <location>
        <begin position="201"/>
        <end position="218"/>
    </location>
</feature>
<feature type="compositionally biased region" description="Basic and acidic residues" evidence="7">
    <location>
        <begin position="1472"/>
        <end position="1482"/>
    </location>
</feature>
<evidence type="ECO:0000256" key="1">
    <source>
        <dbReference type="ARBA" id="ARBA00004240"/>
    </source>
</evidence>
<feature type="compositionally biased region" description="Pro residues" evidence="7">
    <location>
        <begin position="1622"/>
        <end position="1632"/>
    </location>
</feature>
<feature type="compositionally biased region" description="Low complexity" evidence="7">
    <location>
        <begin position="1751"/>
        <end position="1764"/>
    </location>
</feature>
<accession>A0A2A2J1P7</accession>
<dbReference type="OrthoDB" id="8918678at2759"/>
<feature type="region of interest" description="Disordered" evidence="7">
    <location>
        <begin position="1387"/>
        <end position="1409"/>
    </location>
</feature>
<keyword evidence="5 6" id="KW-0931">ER-Golgi transport</keyword>
<dbReference type="PANTHER" id="PTHR13402:SF6">
    <property type="entry name" value="SECRETORY 16, ISOFORM I"/>
    <property type="match status" value="1"/>
</dbReference>
<evidence type="ECO:0000259" key="9">
    <source>
        <dbReference type="Pfam" id="PF12932"/>
    </source>
</evidence>
<feature type="compositionally biased region" description="Low complexity" evidence="7">
    <location>
        <begin position="1705"/>
        <end position="1725"/>
    </location>
</feature>
<dbReference type="PANTHER" id="PTHR13402">
    <property type="entry name" value="RGPR-RELATED"/>
    <property type="match status" value="1"/>
</dbReference>
<dbReference type="Pfam" id="PF12932">
    <property type="entry name" value="Sec16"/>
    <property type="match status" value="1"/>
</dbReference>
<feature type="compositionally biased region" description="Polar residues" evidence="7">
    <location>
        <begin position="219"/>
        <end position="237"/>
    </location>
</feature>
<feature type="region of interest" description="Disordered" evidence="7">
    <location>
        <begin position="1544"/>
        <end position="1652"/>
    </location>
</feature>
<feature type="compositionally biased region" description="Low complexity" evidence="7">
    <location>
        <begin position="1546"/>
        <end position="1569"/>
    </location>
</feature>
<dbReference type="GO" id="GO:0015031">
    <property type="term" value="P:protein transport"/>
    <property type="evidence" value="ECO:0007669"/>
    <property type="project" value="UniProtKB-KW"/>
</dbReference>
<reference evidence="10 11" key="1">
    <citation type="journal article" date="2017" name="Curr. Biol.">
        <title>Genome architecture and evolution of a unichromosomal asexual nematode.</title>
        <authorList>
            <person name="Fradin H."/>
            <person name="Zegar C."/>
            <person name="Gutwein M."/>
            <person name="Lucas J."/>
            <person name="Kovtun M."/>
            <person name="Corcoran D."/>
            <person name="Baugh L.R."/>
            <person name="Kiontke K."/>
            <person name="Gunsalus K."/>
            <person name="Fitch D.H."/>
            <person name="Piano F."/>
        </authorList>
    </citation>
    <scope>NUCLEOTIDE SEQUENCE [LARGE SCALE GENOMIC DNA]</scope>
    <source>
        <strain evidence="10">PF1309</strain>
    </source>
</reference>
<keyword evidence="6" id="KW-0333">Golgi apparatus</keyword>
<feature type="compositionally biased region" description="Polar residues" evidence="7">
    <location>
        <begin position="392"/>
        <end position="407"/>
    </location>
</feature>
<feature type="region of interest" description="Disordered" evidence="7">
    <location>
        <begin position="1691"/>
        <end position="1816"/>
    </location>
</feature>
<feature type="compositionally biased region" description="Basic and acidic residues" evidence="7">
    <location>
        <begin position="475"/>
        <end position="500"/>
    </location>
</feature>
<evidence type="ECO:0000256" key="3">
    <source>
        <dbReference type="ARBA" id="ARBA00022448"/>
    </source>
</evidence>
<feature type="region of interest" description="Disordered" evidence="7">
    <location>
        <begin position="749"/>
        <end position="790"/>
    </location>
</feature>
<comment type="similarity">
    <text evidence="2 6">Belongs to the SEC16 family.</text>
</comment>
<dbReference type="STRING" id="2018661.A0A2A2J1P7"/>
<evidence type="ECO:0000313" key="10">
    <source>
        <dbReference type="EMBL" id="PAV55557.1"/>
    </source>
</evidence>
<keyword evidence="6" id="KW-0653">Protein transport</keyword>
<evidence type="ECO:0000256" key="5">
    <source>
        <dbReference type="ARBA" id="ARBA00022892"/>
    </source>
</evidence>
<evidence type="ECO:0000256" key="2">
    <source>
        <dbReference type="ARBA" id="ARBA00005927"/>
    </source>
</evidence>
<gene>
    <name evidence="10" type="ORF">WR25_20357</name>
</gene>
<feature type="compositionally biased region" description="Polar residues" evidence="7">
    <location>
        <begin position="1608"/>
        <end position="1618"/>
    </location>
</feature>